<name>A0A3R6GC47_9FIRM</name>
<evidence type="ECO:0000313" key="4">
    <source>
        <dbReference type="Proteomes" id="UP000286595"/>
    </source>
</evidence>
<evidence type="ECO:0000313" key="3">
    <source>
        <dbReference type="EMBL" id="RHG56068.1"/>
    </source>
</evidence>
<feature type="region of interest" description="Disordered" evidence="1">
    <location>
        <begin position="472"/>
        <end position="501"/>
    </location>
</feature>
<dbReference type="AlphaFoldDB" id="A0A3R6GC47"/>
<organism evidence="3 4">
    <name type="scientific">Coprococcus comes</name>
    <dbReference type="NCBI Taxonomy" id="410072"/>
    <lineage>
        <taxon>Bacteria</taxon>
        <taxon>Bacillati</taxon>
        <taxon>Bacillota</taxon>
        <taxon>Clostridia</taxon>
        <taxon>Lachnospirales</taxon>
        <taxon>Lachnospiraceae</taxon>
        <taxon>Coprococcus</taxon>
    </lineage>
</organism>
<feature type="domain" description="DNA helicase Pif1-like DEAD-box helicase" evidence="2">
    <location>
        <begin position="11"/>
        <end position="157"/>
    </location>
</feature>
<evidence type="ECO:0000256" key="1">
    <source>
        <dbReference type="SAM" id="MobiDB-lite"/>
    </source>
</evidence>
<proteinExistence type="predicted"/>
<dbReference type="Gene3D" id="3.40.50.300">
    <property type="entry name" value="P-loop containing nucleotide triphosphate hydrolases"/>
    <property type="match status" value="2"/>
</dbReference>
<dbReference type="EMBL" id="QRIM01000028">
    <property type="protein sequence ID" value="RHG56068.1"/>
    <property type="molecule type" value="Genomic_DNA"/>
</dbReference>
<keyword evidence="3" id="KW-0540">Nuclease</keyword>
<keyword evidence="3" id="KW-0378">Hydrolase</keyword>
<evidence type="ECO:0000259" key="2">
    <source>
        <dbReference type="Pfam" id="PF05970"/>
    </source>
</evidence>
<gene>
    <name evidence="3" type="ORF">DW252_16155</name>
</gene>
<sequence>MVIDEIELEGLTEDQRDAYIALKEGRNVFLSGNAGTGKSYVLNRFIDDLEARSVPYTAMAPTGIAALNMHNGSTIHRTLQVSAGVCNPSEKIRPRKVLTVAEVIIIDEISMCCIDLFDYVMRMISDAQVSSGRKQVVLVGDFFQLPPVITEDDRAILMKLYPGNFEGWAFESDYWDGFDFEPHILKKVVRQDDPEYIGNLNLARNGDESCISYFNEHSVSDRKYAPKDALFLCSNNRLASNINTESVSELSGKKYTYQASATGKVNKGDRAADDKITLCAGARVMSLVNDPEGKYVNGSQGTVVKCTKTSVTVAFDANPDEPVKIEAHTWKILKSVVEEFVDPKGKTKNKVTSDTVGEFTQIPLKLAYAITIHKSQGLTFDRCTVHTKTFAAGQLYVGLSRCSNIEGLTIFPKMEKNRLHASREVIDFYARMEKKASEGTVQLECPQRFSDQVKAYIADLLEKEKAAEKQAAPVNSAVEEALPWEREDAPGRDYQSTWNQF</sequence>
<dbReference type="Gene3D" id="2.30.30.940">
    <property type="match status" value="1"/>
</dbReference>
<dbReference type="InterPro" id="IPR051055">
    <property type="entry name" value="PIF1_helicase"/>
</dbReference>
<dbReference type="PANTHER" id="PTHR47642">
    <property type="entry name" value="ATP-DEPENDENT DNA HELICASE"/>
    <property type="match status" value="1"/>
</dbReference>
<keyword evidence="3" id="KW-0269">Exonuclease</keyword>
<dbReference type="RefSeq" id="WP_118219601.1">
    <property type="nucleotide sequence ID" value="NZ_QRIM01000028.1"/>
</dbReference>
<dbReference type="InterPro" id="IPR027417">
    <property type="entry name" value="P-loop_NTPase"/>
</dbReference>
<reference evidence="3 4" key="1">
    <citation type="submission" date="2018-08" db="EMBL/GenBank/DDBJ databases">
        <title>A genome reference for cultivated species of the human gut microbiota.</title>
        <authorList>
            <person name="Zou Y."/>
            <person name="Xue W."/>
            <person name="Luo G."/>
        </authorList>
    </citation>
    <scope>NUCLEOTIDE SEQUENCE [LARGE SCALE GENOMIC DNA]</scope>
    <source>
        <strain evidence="3 4">AM22-12LB</strain>
    </source>
</reference>
<dbReference type="SUPFAM" id="SSF52540">
    <property type="entry name" value="P-loop containing nucleoside triphosphate hydrolases"/>
    <property type="match status" value="2"/>
</dbReference>
<protein>
    <submittedName>
        <fullName evidence="3">Exonuclease V subunit alpha</fullName>
    </submittedName>
</protein>
<dbReference type="GO" id="GO:0004527">
    <property type="term" value="F:exonuclease activity"/>
    <property type="evidence" value="ECO:0007669"/>
    <property type="project" value="UniProtKB-KW"/>
</dbReference>
<accession>A0A3R6GC47</accession>
<comment type="caution">
    <text evidence="3">The sequence shown here is derived from an EMBL/GenBank/DDBJ whole genome shotgun (WGS) entry which is preliminary data.</text>
</comment>
<dbReference type="InterPro" id="IPR010285">
    <property type="entry name" value="DNA_helicase_pif1-like_DEAD"/>
</dbReference>
<dbReference type="Proteomes" id="UP000286595">
    <property type="component" value="Unassembled WGS sequence"/>
</dbReference>
<dbReference type="GO" id="GO:0006281">
    <property type="term" value="P:DNA repair"/>
    <property type="evidence" value="ECO:0007669"/>
    <property type="project" value="InterPro"/>
</dbReference>
<dbReference type="GO" id="GO:0003678">
    <property type="term" value="F:DNA helicase activity"/>
    <property type="evidence" value="ECO:0007669"/>
    <property type="project" value="InterPro"/>
</dbReference>
<dbReference type="Pfam" id="PF05970">
    <property type="entry name" value="PIF1"/>
    <property type="match status" value="1"/>
</dbReference>
<dbReference type="CDD" id="cd18809">
    <property type="entry name" value="SF1_C_RecD"/>
    <property type="match status" value="1"/>
</dbReference>
<dbReference type="GO" id="GO:0000723">
    <property type="term" value="P:telomere maintenance"/>
    <property type="evidence" value="ECO:0007669"/>
    <property type="project" value="InterPro"/>
</dbReference>